<keyword evidence="9 15" id="KW-0863">Zinc-finger</keyword>
<reference evidence="19 20" key="1">
    <citation type="journal article" date="2013" name="PLoS Genet.">
        <title>Genomic mechanisms accounting for the adaptation to parasitism in nematode-trapping fungi.</title>
        <authorList>
            <person name="Meerupati T."/>
            <person name="Andersson K.M."/>
            <person name="Friman E."/>
            <person name="Kumar D."/>
            <person name="Tunlid A."/>
            <person name="Ahren D."/>
        </authorList>
    </citation>
    <scope>NUCLEOTIDE SEQUENCE [LARGE SCALE GENOMIC DNA]</scope>
    <source>
        <strain evidence="19 20">CBS 200.50</strain>
    </source>
</reference>
<dbReference type="GO" id="GO:0036503">
    <property type="term" value="P:ERAD pathway"/>
    <property type="evidence" value="ECO:0007669"/>
    <property type="project" value="TreeGrafter"/>
</dbReference>
<evidence type="ECO:0000256" key="8">
    <source>
        <dbReference type="ARBA" id="ARBA00022723"/>
    </source>
</evidence>
<dbReference type="InterPro" id="IPR001841">
    <property type="entry name" value="Znf_RING"/>
</dbReference>
<keyword evidence="7 17" id="KW-0812">Transmembrane</keyword>
<evidence type="ECO:0000256" key="6">
    <source>
        <dbReference type="ARBA" id="ARBA00022679"/>
    </source>
</evidence>
<feature type="compositionally biased region" description="Polar residues" evidence="16">
    <location>
        <begin position="622"/>
        <end position="633"/>
    </location>
</feature>
<dbReference type="GO" id="GO:0043161">
    <property type="term" value="P:proteasome-mediated ubiquitin-dependent protein catabolic process"/>
    <property type="evidence" value="ECO:0007669"/>
    <property type="project" value="TreeGrafter"/>
</dbReference>
<evidence type="ECO:0000256" key="7">
    <source>
        <dbReference type="ARBA" id="ARBA00022692"/>
    </source>
</evidence>
<keyword evidence="12" id="KW-0862">Zinc</keyword>
<dbReference type="Proteomes" id="UP000015100">
    <property type="component" value="Unassembled WGS sequence"/>
</dbReference>
<feature type="compositionally biased region" description="Low complexity" evidence="16">
    <location>
        <begin position="409"/>
        <end position="428"/>
    </location>
</feature>
<sequence length="1078" mass="115849">MRLAAYGTISTLVASGVVLQAFHQRANFYSACVHLAQSNACLMILTNFGFFMTLMFGKMIQKIFYGPLRPTEVEHLYEKAWYAITETCLAMTIFRDEFHSGFIAMFTILLFVKCFHWLANDRVDFMEQTPPARPYLFHARLASSLFLLFTIDFLLCRHCVLTLMDLPKPNMLVMFAFEFAILLVNCSSTIGKYLIGITERIITARKTRQLRERRRRQLQRRVDRGDISEEEMRDTLLEEEETGDVIGAWESKSSWGFNLDIATDLLKLTIYLLFFGIVLMFYGLPLHIVRDVYMTVRSFIGRVRDFISYRKATQHMNSRYPDATREEIAREAVCIICREDMVAWSDTPGAPDPQAAPVPADEDSEIIDERLRPKKLPCGHVLHLSCLKGWMERQQRCPTCRRPVLDGPANGQAAANQRGGQANQQWAAPGGGAPEGNAGGANQPPAQGAPQGQAQAPGGDNAPNNIQPQPAAAPAAAQPGLGFNMLMPGGGLVGALARNLAERQRQGLPPVVVPDQVQVPANTQGIPTLQPHQNDITTQLTQNTAQVVQIAIQEVVNQQQIWNQRMVDQMRLMTDEMISIRNSLGVPVPPPTRTTGQASTSTSAPTSSTAGTPSRTTAGLSAGQSTPASTSQGPRAATSPGLANPAAAPVGTSTGTSTGIGSGISVDSTHAPSGPFPPGYQLPPGWSLIPLYPVAQGGQASGFTTPQHNQPVVYSTPPTNQPPSTSASHQASPSPLPSDISLSSSGIRRRGVHRQYSNNLHTYHSMSSPRREEPNPFASAQFSAPPDASSPSTSGQQTANTLSSPSRQMAGMNNSPHQATTSSSPSRHGSISSTSREVLERRHREAHSPRTGSNLSPAGSVRSQQSASNTSSHLTNLSTSTESSLHQVFSPMGPSSTSITSSGRRSDAPTLDTSAEHNHTLHSTHDPTQGRSPTEERRRASAGEILLSETDTAWPAPATFPGSGPESEASLSPSPSLPGSRVGSVRRPRRSSGAGLTGPGGNGSHIGSTGVFNVIPKSQTSSAAGSPVMKHSLGHSDLGSPSRISLDKGKKKSDAYGQAGMEDSERGRARIKEEEEGL</sequence>
<feature type="compositionally biased region" description="Polar residues" evidence="16">
    <location>
        <begin position="1005"/>
        <end position="1024"/>
    </location>
</feature>
<feature type="compositionally biased region" description="Low complexity" evidence="16">
    <location>
        <begin position="820"/>
        <end position="835"/>
    </location>
</feature>
<dbReference type="eggNOG" id="KOG0802">
    <property type="taxonomic scope" value="Eukaryota"/>
</dbReference>
<feature type="compositionally biased region" description="Low complexity" evidence="16">
    <location>
        <begin position="737"/>
        <end position="746"/>
    </location>
</feature>
<comment type="catalytic activity">
    <reaction evidence="1">
        <text>S-ubiquitinyl-[E2 ubiquitin-conjugating enzyme]-L-cysteine + [acceptor protein]-L-lysine = [E2 ubiquitin-conjugating enzyme]-L-cysteine + N(6)-ubiquitinyl-[acceptor protein]-L-lysine.</text>
        <dbReference type="EC" id="2.3.2.27"/>
    </reaction>
</comment>
<feature type="domain" description="RING-type" evidence="18">
    <location>
        <begin position="334"/>
        <end position="401"/>
    </location>
</feature>
<evidence type="ECO:0000256" key="9">
    <source>
        <dbReference type="ARBA" id="ARBA00022771"/>
    </source>
</evidence>
<comment type="caution">
    <text evidence="19">The sequence shown here is derived from an EMBL/GenBank/DDBJ whole genome shotgun (WGS) entry which is preliminary data.</text>
</comment>
<evidence type="ECO:0000256" key="5">
    <source>
        <dbReference type="ARBA" id="ARBA00012483"/>
    </source>
</evidence>
<feature type="compositionally biased region" description="Gly residues" evidence="16">
    <location>
        <begin position="429"/>
        <end position="439"/>
    </location>
</feature>
<evidence type="ECO:0000256" key="10">
    <source>
        <dbReference type="ARBA" id="ARBA00022786"/>
    </source>
</evidence>
<evidence type="ECO:0000256" key="13">
    <source>
        <dbReference type="ARBA" id="ARBA00022989"/>
    </source>
</evidence>
<feature type="compositionally biased region" description="Polar residues" evidence="16">
    <location>
        <begin position="701"/>
        <end position="713"/>
    </location>
</feature>
<feature type="transmembrane region" description="Helical" evidence="17">
    <location>
        <begin position="268"/>
        <end position="289"/>
    </location>
</feature>
<dbReference type="Pfam" id="PF13639">
    <property type="entry name" value="zf-RING_2"/>
    <property type="match status" value="1"/>
</dbReference>
<keyword evidence="10" id="KW-0833">Ubl conjugation pathway</keyword>
<gene>
    <name evidence="19" type="ORF">H072_9253</name>
</gene>
<protein>
    <recommendedName>
        <fullName evidence="5">RING-type E3 ubiquitin transferase</fullName>
        <ecNumber evidence="5">2.3.2.27</ecNumber>
    </recommendedName>
</protein>
<dbReference type="PROSITE" id="PS50089">
    <property type="entry name" value="ZF_RING_2"/>
    <property type="match status" value="1"/>
</dbReference>
<reference evidence="20" key="2">
    <citation type="submission" date="2013-04" db="EMBL/GenBank/DDBJ databases">
        <title>Genomic mechanisms accounting for the adaptation to parasitism in nematode-trapping fungi.</title>
        <authorList>
            <person name="Ahren D.G."/>
        </authorList>
    </citation>
    <scope>NUCLEOTIDE SEQUENCE [LARGE SCALE GENOMIC DNA]</scope>
    <source>
        <strain evidence="20">CBS 200.50</strain>
    </source>
</reference>
<keyword evidence="13 17" id="KW-1133">Transmembrane helix</keyword>
<evidence type="ECO:0000256" key="12">
    <source>
        <dbReference type="ARBA" id="ARBA00022833"/>
    </source>
</evidence>
<feature type="compositionally biased region" description="Low complexity" evidence="16">
    <location>
        <begin position="961"/>
        <end position="983"/>
    </location>
</feature>
<dbReference type="SMART" id="SM00184">
    <property type="entry name" value="RING"/>
    <property type="match status" value="1"/>
</dbReference>
<keyword evidence="11" id="KW-0256">Endoplasmic reticulum</keyword>
<feature type="compositionally biased region" description="Low complexity" evidence="16">
    <location>
        <begin position="593"/>
        <end position="619"/>
    </location>
</feature>
<dbReference type="HOGENOM" id="CLU_009169_1_1_1"/>
<evidence type="ECO:0000256" key="1">
    <source>
        <dbReference type="ARBA" id="ARBA00000900"/>
    </source>
</evidence>
<feature type="region of interest" description="Disordered" evidence="16">
    <location>
        <begin position="408"/>
        <end position="476"/>
    </location>
</feature>
<dbReference type="STRING" id="1284197.S8BPG8"/>
<feature type="region of interest" description="Disordered" evidence="16">
    <location>
        <begin position="699"/>
        <end position="1078"/>
    </location>
</feature>
<dbReference type="Pfam" id="PF25563">
    <property type="entry name" value="TPR_SYVN1_N"/>
    <property type="match status" value="1"/>
</dbReference>
<feature type="compositionally biased region" description="Low complexity" evidence="16">
    <location>
        <begin position="440"/>
        <end position="476"/>
    </location>
</feature>
<accession>S8BPG8</accession>
<evidence type="ECO:0000256" key="11">
    <source>
        <dbReference type="ARBA" id="ARBA00022824"/>
    </source>
</evidence>
<dbReference type="GO" id="GO:0005789">
    <property type="term" value="C:endoplasmic reticulum membrane"/>
    <property type="evidence" value="ECO:0007669"/>
    <property type="project" value="UniProtKB-SubCell"/>
</dbReference>
<dbReference type="OMA" id="MERQQRC"/>
<dbReference type="OrthoDB" id="7759664at2759"/>
<dbReference type="InterPro" id="IPR013083">
    <property type="entry name" value="Znf_RING/FYVE/PHD"/>
</dbReference>
<evidence type="ECO:0000313" key="19">
    <source>
        <dbReference type="EMBL" id="EPS37122.1"/>
    </source>
</evidence>
<comment type="subcellular location">
    <subcellularLocation>
        <location evidence="2">Endoplasmic reticulum membrane</location>
        <topology evidence="2">Multi-pass membrane protein</topology>
    </subcellularLocation>
</comment>
<dbReference type="EMBL" id="AQGS01000757">
    <property type="protein sequence ID" value="EPS37122.1"/>
    <property type="molecule type" value="Genomic_DNA"/>
</dbReference>
<evidence type="ECO:0000256" key="17">
    <source>
        <dbReference type="SAM" id="Phobius"/>
    </source>
</evidence>
<feature type="transmembrane region" description="Helical" evidence="17">
    <location>
        <begin position="139"/>
        <end position="160"/>
    </location>
</feature>
<evidence type="ECO:0000259" key="18">
    <source>
        <dbReference type="PROSITE" id="PS50089"/>
    </source>
</evidence>
<feature type="compositionally biased region" description="Polar residues" evidence="16">
    <location>
        <begin position="755"/>
        <end position="768"/>
    </location>
</feature>
<dbReference type="InterPro" id="IPR057992">
    <property type="entry name" value="TPR_SYVN1_N"/>
</dbReference>
<evidence type="ECO:0000313" key="20">
    <source>
        <dbReference type="Proteomes" id="UP000015100"/>
    </source>
</evidence>
<evidence type="ECO:0000256" key="14">
    <source>
        <dbReference type="ARBA" id="ARBA00023136"/>
    </source>
</evidence>
<feature type="region of interest" description="Disordered" evidence="16">
    <location>
        <begin position="582"/>
        <end position="679"/>
    </location>
</feature>
<organism evidence="19 20">
    <name type="scientific">Dactylellina haptotyla (strain CBS 200.50)</name>
    <name type="common">Nematode-trapping fungus</name>
    <name type="synonym">Monacrosporium haptotylum</name>
    <dbReference type="NCBI Taxonomy" id="1284197"/>
    <lineage>
        <taxon>Eukaryota</taxon>
        <taxon>Fungi</taxon>
        <taxon>Dikarya</taxon>
        <taxon>Ascomycota</taxon>
        <taxon>Pezizomycotina</taxon>
        <taxon>Orbiliomycetes</taxon>
        <taxon>Orbiliales</taxon>
        <taxon>Orbiliaceae</taxon>
        <taxon>Dactylellina</taxon>
    </lineage>
</organism>
<feature type="transmembrane region" description="Helical" evidence="17">
    <location>
        <begin position="101"/>
        <end position="119"/>
    </location>
</feature>
<feature type="compositionally biased region" description="Basic and acidic residues" evidence="16">
    <location>
        <begin position="837"/>
        <end position="848"/>
    </location>
</feature>
<dbReference type="PANTHER" id="PTHR22763">
    <property type="entry name" value="RING ZINC FINGER PROTEIN"/>
    <property type="match status" value="1"/>
</dbReference>
<feature type="transmembrane region" description="Helical" evidence="17">
    <location>
        <begin position="172"/>
        <end position="195"/>
    </location>
</feature>
<keyword evidence="14 17" id="KW-0472">Membrane</keyword>
<feature type="compositionally biased region" description="Low complexity" evidence="16">
    <location>
        <begin position="715"/>
        <end position="728"/>
    </location>
</feature>
<feature type="compositionally biased region" description="Gly residues" evidence="16">
    <location>
        <begin position="995"/>
        <end position="1004"/>
    </location>
</feature>
<feature type="compositionally biased region" description="Basic and acidic residues" evidence="16">
    <location>
        <begin position="1063"/>
        <end position="1078"/>
    </location>
</feature>
<name>S8BPG8_DACHA</name>
<feature type="compositionally biased region" description="Low complexity" evidence="16">
    <location>
        <begin position="866"/>
        <end position="903"/>
    </location>
</feature>
<proteinExistence type="inferred from homology"/>
<evidence type="ECO:0000256" key="16">
    <source>
        <dbReference type="SAM" id="MobiDB-lite"/>
    </source>
</evidence>
<dbReference type="InterPro" id="IPR050731">
    <property type="entry name" value="HRD1_E3_ubiq-ligases"/>
</dbReference>
<feature type="compositionally biased region" description="Basic and acidic residues" evidence="16">
    <location>
        <begin position="914"/>
        <end position="925"/>
    </location>
</feature>
<evidence type="ECO:0000256" key="15">
    <source>
        <dbReference type="PROSITE-ProRule" id="PRU00175"/>
    </source>
</evidence>
<feature type="compositionally biased region" description="Low complexity" evidence="16">
    <location>
        <begin position="776"/>
        <end position="794"/>
    </location>
</feature>
<dbReference type="CDD" id="cd16479">
    <property type="entry name" value="RING-H2_synoviolin"/>
    <property type="match status" value="1"/>
</dbReference>
<dbReference type="EC" id="2.3.2.27" evidence="5"/>
<evidence type="ECO:0000256" key="4">
    <source>
        <dbReference type="ARBA" id="ARBA00010089"/>
    </source>
</evidence>
<dbReference type="Gene3D" id="3.30.40.10">
    <property type="entry name" value="Zinc/RING finger domain, C3HC4 (zinc finger)"/>
    <property type="match status" value="1"/>
</dbReference>
<feature type="transmembrane region" description="Helical" evidence="17">
    <location>
        <begin position="36"/>
        <end position="56"/>
    </location>
</feature>
<keyword evidence="20" id="KW-1185">Reference proteome</keyword>
<feature type="compositionally biased region" description="Basic and acidic residues" evidence="16">
    <location>
        <begin position="1045"/>
        <end position="1054"/>
    </location>
</feature>
<comment type="similarity">
    <text evidence="4">Belongs to the HRD1 family.</text>
</comment>
<keyword evidence="8" id="KW-0479">Metal-binding</keyword>
<feature type="compositionally biased region" description="Polar residues" evidence="16">
    <location>
        <begin position="850"/>
        <end position="865"/>
    </location>
</feature>
<dbReference type="SUPFAM" id="SSF57850">
    <property type="entry name" value="RING/U-box"/>
    <property type="match status" value="1"/>
</dbReference>
<dbReference type="InterPro" id="IPR058051">
    <property type="entry name" value="Znf_RING_synoviolin"/>
</dbReference>
<comment type="pathway">
    <text evidence="3">Protein modification; protein ubiquitination.</text>
</comment>
<evidence type="ECO:0000256" key="2">
    <source>
        <dbReference type="ARBA" id="ARBA00004477"/>
    </source>
</evidence>
<feature type="compositionally biased region" description="Low complexity" evidence="16">
    <location>
        <begin position="650"/>
        <end position="669"/>
    </location>
</feature>
<dbReference type="GO" id="GO:0061630">
    <property type="term" value="F:ubiquitin protein ligase activity"/>
    <property type="evidence" value="ECO:0007669"/>
    <property type="project" value="UniProtKB-EC"/>
</dbReference>
<dbReference type="AlphaFoldDB" id="S8BPG8"/>
<feature type="compositionally biased region" description="Polar residues" evidence="16">
    <location>
        <begin position="795"/>
        <end position="819"/>
    </location>
</feature>
<dbReference type="PANTHER" id="PTHR22763:SF184">
    <property type="entry name" value="E3 UBIQUITIN-PROTEIN LIGASE SYNOVIOLIN"/>
    <property type="match status" value="1"/>
</dbReference>
<dbReference type="GO" id="GO:0008270">
    <property type="term" value="F:zinc ion binding"/>
    <property type="evidence" value="ECO:0007669"/>
    <property type="project" value="UniProtKB-KW"/>
</dbReference>
<keyword evidence="6" id="KW-0808">Transferase</keyword>
<evidence type="ECO:0000256" key="3">
    <source>
        <dbReference type="ARBA" id="ARBA00004906"/>
    </source>
</evidence>